<evidence type="ECO:0000313" key="3">
    <source>
        <dbReference type="Proteomes" id="UP000623681"/>
    </source>
</evidence>
<gene>
    <name evidence="2" type="ORF">JK634_01620</name>
</gene>
<feature type="transmembrane region" description="Helical" evidence="1">
    <location>
        <begin position="164"/>
        <end position="186"/>
    </location>
</feature>
<evidence type="ECO:0000256" key="1">
    <source>
        <dbReference type="SAM" id="Phobius"/>
    </source>
</evidence>
<organism evidence="2 3">
    <name type="scientific">Clostridium paridis</name>
    <dbReference type="NCBI Taxonomy" id="2803863"/>
    <lineage>
        <taxon>Bacteria</taxon>
        <taxon>Bacillati</taxon>
        <taxon>Bacillota</taxon>
        <taxon>Clostridia</taxon>
        <taxon>Eubacteriales</taxon>
        <taxon>Clostridiaceae</taxon>
        <taxon>Clostridium</taxon>
    </lineage>
</organism>
<feature type="transmembrane region" description="Helical" evidence="1">
    <location>
        <begin position="207"/>
        <end position="227"/>
    </location>
</feature>
<feature type="transmembrane region" description="Helical" evidence="1">
    <location>
        <begin position="20"/>
        <end position="49"/>
    </location>
</feature>
<dbReference type="PANTHER" id="PTHR41324">
    <property type="entry name" value="MEMBRANE PROTEIN-RELATED"/>
    <property type="match status" value="1"/>
</dbReference>
<keyword evidence="3" id="KW-1185">Reference proteome</keyword>
<protein>
    <submittedName>
        <fullName evidence="2">DUF2232 domain-containing protein</fullName>
    </submittedName>
</protein>
<keyword evidence="1" id="KW-0812">Transmembrane</keyword>
<feature type="transmembrane region" description="Helical" evidence="1">
    <location>
        <begin position="274"/>
        <end position="295"/>
    </location>
</feature>
<keyword evidence="1" id="KW-0472">Membrane</keyword>
<dbReference type="Proteomes" id="UP000623681">
    <property type="component" value="Unassembled WGS sequence"/>
</dbReference>
<dbReference type="AlphaFoldDB" id="A0A937K3I3"/>
<proteinExistence type="predicted"/>
<feature type="transmembrane region" description="Helical" evidence="1">
    <location>
        <begin position="55"/>
        <end position="88"/>
    </location>
</feature>
<feature type="transmembrane region" description="Helical" evidence="1">
    <location>
        <begin position="239"/>
        <end position="262"/>
    </location>
</feature>
<name>A0A937K3I3_9CLOT</name>
<dbReference type="RefSeq" id="WP_202765891.1">
    <property type="nucleotide sequence ID" value="NZ_JAESWA010000010.1"/>
</dbReference>
<dbReference type="EMBL" id="JAESWA010000010">
    <property type="protein sequence ID" value="MBL4930508.1"/>
    <property type="molecule type" value="Genomic_DNA"/>
</dbReference>
<accession>A0A937K3I3</accession>
<feature type="transmembrane region" description="Helical" evidence="1">
    <location>
        <begin position="100"/>
        <end position="123"/>
    </location>
</feature>
<dbReference type="InterPro" id="IPR018710">
    <property type="entry name" value="DUF2232"/>
</dbReference>
<comment type="caution">
    <text evidence="2">The sequence shown here is derived from an EMBL/GenBank/DDBJ whole genome shotgun (WGS) entry which is preliminary data.</text>
</comment>
<reference evidence="2" key="1">
    <citation type="submission" date="2021-01" db="EMBL/GenBank/DDBJ databases">
        <title>Genome public.</title>
        <authorList>
            <person name="Liu C."/>
            <person name="Sun Q."/>
        </authorList>
    </citation>
    <scope>NUCLEOTIDE SEQUENCE</scope>
    <source>
        <strain evidence="2">YIM B02565</strain>
    </source>
</reference>
<evidence type="ECO:0000313" key="2">
    <source>
        <dbReference type="EMBL" id="MBL4930508.1"/>
    </source>
</evidence>
<keyword evidence="1" id="KW-1133">Transmembrane helix</keyword>
<dbReference type="PANTHER" id="PTHR41324:SF1">
    <property type="entry name" value="DUF2232 DOMAIN-CONTAINING PROTEIN"/>
    <property type="match status" value="1"/>
</dbReference>
<sequence>MNKISTKAIVEAGIMATVTFILMTISTFVPGTSLLITCILPIPVILIYLRNSLKVAVLSLLVSGILISLFNNIILMSGTMIITALTSLSLGYCIKHKQSFVKAFGLLTIASLLGNIVDIFLYIKVFLGSTVSEQINLMIESAKSSSESVAKLTGSASSIDFDTLIYMLPAGLVLSMLLSSLLTYIICMKVIRRFNYKMEPIRNFSNWYIDIKVIVVMMIISTIGYLMKLGNITIAKYVILSSSAILQITMAIIGGAVISYFLKTKYKLKSNTRAIIIIFLFISFMNQFLFIIGLVDSIVDLRKIGIVSFNKALKSKK</sequence>
<dbReference type="Pfam" id="PF09991">
    <property type="entry name" value="DUF2232"/>
    <property type="match status" value="1"/>
</dbReference>